<dbReference type="RefSeq" id="WP_134244385.1">
    <property type="nucleotide sequence ID" value="NZ_SNRV01000001.1"/>
</dbReference>
<dbReference type="InterPro" id="IPR009752">
    <property type="entry name" value="Phage_Mu_GpJ"/>
</dbReference>
<accession>A0AAX2S472</accession>
<dbReference type="Pfam" id="PF07030">
    <property type="entry name" value="Phage_Mu_Gp36"/>
    <property type="match status" value="1"/>
</dbReference>
<gene>
    <name evidence="1" type="ORF">E2R48_00605</name>
</gene>
<name>A0AAX2S472_HISSO</name>
<dbReference type="Proteomes" id="UP000297565">
    <property type="component" value="Unassembled WGS sequence"/>
</dbReference>
<evidence type="ECO:0000313" key="2">
    <source>
        <dbReference type="Proteomes" id="UP000297565"/>
    </source>
</evidence>
<dbReference type="EMBL" id="SNRV01000001">
    <property type="protein sequence ID" value="TEW31395.1"/>
    <property type="molecule type" value="Genomic_DNA"/>
</dbReference>
<comment type="caution">
    <text evidence="1">The sequence shown here is derived from an EMBL/GenBank/DDBJ whole genome shotgun (WGS) entry which is preliminary data.</text>
</comment>
<proteinExistence type="predicted"/>
<protein>
    <submittedName>
        <fullName evidence="1">DUF1320 domain-containing protein</fullName>
    </submittedName>
</protein>
<dbReference type="AlphaFoldDB" id="A0AAX2S472"/>
<sequence>MFYATRDGFIKRYEERTLRLLCSHEDGSLNTDKIDEALEDSSQTIDSYLAGRYSLPLKSIPAVLERHCCYIARYFLEKNRATDQARQDYEDSIRYLEKVASGAISLGISESGDAVESDNVVIMQSAGSVWARENAKGFM</sequence>
<reference evidence="1 2" key="1">
    <citation type="submission" date="2019-03" db="EMBL/GenBank/DDBJ databases">
        <title>Horizontal Gene Transfer Machinery in Histophilus somni.</title>
        <authorList>
            <person name="Mostafa Nazari M."/>
            <person name="Liljebjelke K."/>
        </authorList>
    </citation>
    <scope>NUCLEOTIDE SEQUENCE [LARGE SCALE GENOMIC DNA]</scope>
    <source>
        <strain evidence="1 2">UOC-EPH-KLM-04</strain>
    </source>
</reference>
<evidence type="ECO:0000313" key="1">
    <source>
        <dbReference type="EMBL" id="TEW31395.1"/>
    </source>
</evidence>
<organism evidence="1 2">
    <name type="scientific">Histophilus somni</name>
    <name type="common">Haemophilus somnus</name>
    <dbReference type="NCBI Taxonomy" id="731"/>
    <lineage>
        <taxon>Bacteria</taxon>
        <taxon>Pseudomonadati</taxon>
        <taxon>Pseudomonadota</taxon>
        <taxon>Gammaproteobacteria</taxon>
        <taxon>Pasteurellales</taxon>
        <taxon>Pasteurellaceae</taxon>
        <taxon>Histophilus</taxon>
    </lineage>
</organism>